<evidence type="ECO:0000313" key="3">
    <source>
        <dbReference type="Proteomes" id="UP000231081"/>
    </source>
</evidence>
<evidence type="ECO:0008006" key="4">
    <source>
        <dbReference type="Google" id="ProtNLM"/>
    </source>
</evidence>
<name>A0A2H0B2W4_9BACT</name>
<feature type="transmembrane region" description="Helical" evidence="1">
    <location>
        <begin position="12"/>
        <end position="36"/>
    </location>
</feature>
<gene>
    <name evidence="2" type="ORF">COX09_04030</name>
</gene>
<evidence type="ECO:0000256" key="1">
    <source>
        <dbReference type="SAM" id="Phobius"/>
    </source>
</evidence>
<comment type="caution">
    <text evidence="2">The sequence shown here is derived from an EMBL/GenBank/DDBJ whole genome shotgun (WGS) entry which is preliminary data.</text>
</comment>
<accession>A0A2H0B2W4</accession>
<organism evidence="2 3">
    <name type="scientific">Candidatus Beckwithbacteria bacterium CG23_combo_of_CG06-09_8_20_14_all_47_9</name>
    <dbReference type="NCBI Taxonomy" id="1974498"/>
    <lineage>
        <taxon>Bacteria</taxon>
        <taxon>Candidatus Beckwithiibacteriota</taxon>
    </lineage>
</organism>
<evidence type="ECO:0000313" key="2">
    <source>
        <dbReference type="EMBL" id="PIP51981.1"/>
    </source>
</evidence>
<dbReference type="PROSITE" id="PS00409">
    <property type="entry name" value="PROKAR_NTER_METHYL"/>
    <property type="match status" value="1"/>
</dbReference>
<sequence length="120" mass="12691">MGKIIKNNRGFTLIEIVVAAGIMALFSLTLISVFLATVRSGSKAQLLQAGHQEGDFALRQMARVIRGAKEVSCDSNSDLITVTGTSGPEIVFSVVPDDNGFPRVASDSNSDINFLTGTMA</sequence>
<dbReference type="InterPro" id="IPR012902">
    <property type="entry name" value="N_methyl_site"/>
</dbReference>
<dbReference type="AlphaFoldDB" id="A0A2H0B2W4"/>
<keyword evidence="1" id="KW-0812">Transmembrane</keyword>
<protein>
    <recommendedName>
        <fullName evidence="4">Prepilin-type cleavage/methylation domain-containing protein</fullName>
    </recommendedName>
</protein>
<dbReference type="EMBL" id="PCSQ01000100">
    <property type="protein sequence ID" value="PIP51981.1"/>
    <property type="molecule type" value="Genomic_DNA"/>
</dbReference>
<keyword evidence="1" id="KW-1133">Transmembrane helix</keyword>
<feature type="non-terminal residue" evidence="2">
    <location>
        <position position="120"/>
    </location>
</feature>
<reference evidence="2 3" key="1">
    <citation type="submission" date="2017-09" db="EMBL/GenBank/DDBJ databases">
        <title>Depth-based differentiation of microbial function through sediment-hosted aquifers and enrichment of novel symbionts in the deep terrestrial subsurface.</title>
        <authorList>
            <person name="Probst A.J."/>
            <person name="Ladd B."/>
            <person name="Jarett J.K."/>
            <person name="Geller-Mcgrath D.E."/>
            <person name="Sieber C.M."/>
            <person name="Emerson J.B."/>
            <person name="Anantharaman K."/>
            <person name="Thomas B.C."/>
            <person name="Malmstrom R."/>
            <person name="Stieglmeier M."/>
            <person name="Klingl A."/>
            <person name="Woyke T."/>
            <person name="Ryan C.M."/>
            <person name="Banfield J.F."/>
        </authorList>
    </citation>
    <scope>NUCLEOTIDE SEQUENCE [LARGE SCALE GENOMIC DNA]</scope>
    <source>
        <strain evidence="2">CG23_combo_of_CG06-09_8_20_14_all_47_9</strain>
    </source>
</reference>
<proteinExistence type="predicted"/>
<dbReference type="Pfam" id="PF07963">
    <property type="entry name" value="N_methyl"/>
    <property type="match status" value="1"/>
</dbReference>
<dbReference type="Proteomes" id="UP000231081">
    <property type="component" value="Unassembled WGS sequence"/>
</dbReference>
<dbReference type="NCBIfam" id="TIGR02532">
    <property type="entry name" value="IV_pilin_GFxxxE"/>
    <property type="match status" value="1"/>
</dbReference>
<keyword evidence="1" id="KW-0472">Membrane</keyword>